<reference evidence="7" key="2">
    <citation type="journal article" date="2021" name="PeerJ">
        <title>Extensive microbial diversity within the chicken gut microbiome revealed by metagenomics and culture.</title>
        <authorList>
            <person name="Gilroy R."/>
            <person name="Ravi A."/>
            <person name="Getino M."/>
            <person name="Pursley I."/>
            <person name="Horton D.L."/>
            <person name="Alikhan N.F."/>
            <person name="Baker D."/>
            <person name="Gharbi K."/>
            <person name="Hall N."/>
            <person name="Watson M."/>
            <person name="Adriaenssens E.M."/>
            <person name="Foster-Nyarko E."/>
            <person name="Jarju S."/>
            <person name="Secka A."/>
            <person name="Antonio M."/>
            <person name="Oren A."/>
            <person name="Chaudhuri R.R."/>
            <person name="La Ragione R."/>
            <person name="Hildebrand F."/>
            <person name="Pallen M.J."/>
        </authorList>
    </citation>
    <scope>NUCLEOTIDE SEQUENCE</scope>
    <source>
        <strain evidence="7">17073</strain>
    </source>
</reference>
<feature type="transmembrane region" description="Helical" evidence="5">
    <location>
        <begin position="29"/>
        <end position="48"/>
    </location>
</feature>
<accession>A0A9D1IKS4</accession>
<evidence type="ECO:0000256" key="3">
    <source>
        <dbReference type="ARBA" id="ARBA00022989"/>
    </source>
</evidence>
<keyword evidence="3 5" id="KW-1133">Transmembrane helix</keyword>
<comment type="subcellular location">
    <subcellularLocation>
        <location evidence="1">Membrane</location>
        <topology evidence="1">Multi-pass membrane protein</topology>
    </subcellularLocation>
</comment>
<evidence type="ECO:0000259" key="6">
    <source>
        <dbReference type="Pfam" id="PF01957"/>
    </source>
</evidence>
<keyword evidence="4 5" id="KW-0472">Membrane</keyword>
<name>A0A9D1IKS4_9BACT</name>
<comment type="caution">
    <text evidence="7">The sequence shown here is derived from an EMBL/GenBank/DDBJ whole genome shotgun (WGS) entry which is preliminary data.</text>
</comment>
<dbReference type="Pfam" id="PF01957">
    <property type="entry name" value="NfeD"/>
    <property type="match status" value="1"/>
</dbReference>
<dbReference type="AlphaFoldDB" id="A0A9D1IKS4"/>
<feature type="transmembrane region" description="Helical" evidence="5">
    <location>
        <begin position="6"/>
        <end position="24"/>
    </location>
</feature>
<evidence type="ECO:0000256" key="2">
    <source>
        <dbReference type="ARBA" id="ARBA00022692"/>
    </source>
</evidence>
<dbReference type="PANTHER" id="PTHR33507">
    <property type="entry name" value="INNER MEMBRANE PROTEIN YBBJ"/>
    <property type="match status" value="1"/>
</dbReference>
<dbReference type="GO" id="GO:0005886">
    <property type="term" value="C:plasma membrane"/>
    <property type="evidence" value="ECO:0007669"/>
    <property type="project" value="TreeGrafter"/>
</dbReference>
<dbReference type="InterPro" id="IPR002810">
    <property type="entry name" value="NfeD-like_C"/>
</dbReference>
<dbReference type="InterPro" id="IPR012340">
    <property type="entry name" value="NA-bd_OB-fold"/>
</dbReference>
<dbReference type="Gene3D" id="2.40.50.140">
    <property type="entry name" value="Nucleic acid-binding proteins"/>
    <property type="match status" value="1"/>
</dbReference>
<gene>
    <name evidence="7" type="ORF">IAD18_05710</name>
</gene>
<evidence type="ECO:0000313" key="7">
    <source>
        <dbReference type="EMBL" id="HIU39143.1"/>
    </source>
</evidence>
<protein>
    <submittedName>
        <fullName evidence="7">NfeD family protein</fullName>
    </submittedName>
</protein>
<feature type="transmembrane region" description="Helical" evidence="5">
    <location>
        <begin position="54"/>
        <end position="72"/>
    </location>
</feature>
<proteinExistence type="predicted"/>
<evidence type="ECO:0000256" key="4">
    <source>
        <dbReference type="ARBA" id="ARBA00023136"/>
    </source>
</evidence>
<feature type="domain" description="NfeD-like C-terminal" evidence="6">
    <location>
        <begin position="89"/>
        <end position="147"/>
    </location>
</feature>
<dbReference type="EMBL" id="DVMS01000162">
    <property type="protein sequence ID" value="HIU39143.1"/>
    <property type="molecule type" value="Genomic_DNA"/>
</dbReference>
<evidence type="ECO:0000313" key="8">
    <source>
        <dbReference type="Proteomes" id="UP000824076"/>
    </source>
</evidence>
<organism evidence="7 8">
    <name type="scientific">Candidatus Limisoma intestinavium</name>
    <dbReference type="NCBI Taxonomy" id="2840856"/>
    <lineage>
        <taxon>Bacteria</taxon>
        <taxon>Pseudomonadati</taxon>
        <taxon>Bacteroidota</taxon>
        <taxon>Bacteroidia</taxon>
        <taxon>Bacteroidales</taxon>
        <taxon>Candidatus Limisoma</taxon>
    </lineage>
</organism>
<evidence type="ECO:0000256" key="5">
    <source>
        <dbReference type="SAM" id="Phobius"/>
    </source>
</evidence>
<dbReference type="SUPFAM" id="SSF141322">
    <property type="entry name" value="NfeD domain-like"/>
    <property type="match status" value="1"/>
</dbReference>
<dbReference type="PANTHER" id="PTHR33507:SF3">
    <property type="entry name" value="INNER MEMBRANE PROTEIN YBBJ"/>
    <property type="match status" value="1"/>
</dbReference>
<sequence length="148" mass="16056">MEEFVSNWLFWLILAALMTVIELLTNTFAFFCLVGGCLVALIVEILGFGLEAQLLGAAIGTVVAFIAFLPLMRKHRAEQQSGTSPSNMDALIGRTTVVVQPVEAGKMGRAKIDGDNWQIRSADNSAINAGEQVRVVGYDSIILTVERI</sequence>
<evidence type="ECO:0000256" key="1">
    <source>
        <dbReference type="ARBA" id="ARBA00004141"/>
    </source>
</evidence>
<reference evidence="7" key="1">
    <citation type="submission" date="2020-10" db="EMBL/GenBank/DDBJ databases">
        <authorList>
            <person name="Gilroy R."/>
        </authorList>
    </citation>
    <scope>NUCLEOTIDE SEQUENCE</scope>
    <source>
        <strain evidence="7">17073</strain>
    </source>
</reference>
<dbReference type="InterPro" id="IPR052165">
    <property type="entry name" value="Membrane_assoc_protease"/>
</dbReference>
<keyword evidence="2 5" id="KW-0812">Transmembrane</keyword>
<dbReference type="Proteomes" id="UP000824076">
    <property type="component" value="Unassembled WGS sequence"/>
</dbReference>